<keyword evidence="7" id="KW-1185">Reference proteome</keyword>
<dbReference type="STRING" id="582667.SAMN05192568_10139"/>
<dbReference type="EMBL" id="FOTK01000013">
    <property type="protein sequence ID" value="SFL87761.1"/>
    <property type="molecule type" value="Genomic_DNA"/>
</dbReference>
<keyword evidence="3" id="KW-0804">Transcription</keyword>
<dbReference type="OrthoDB" id="9782655at2"/>
<dbReference type="Pfam" id="PF00072">
    <property type="entry name" value="Response_reg"/>
    <property type="match status" value="1"/>
</dbReference>
<dbReference type="InterPro" id="IPR011006">
    <property type="entry name" value="CheY-like_superfamily"/>
</dbReference>
<feature type="modified residue" description="4-aspartylphosphate" evidence="4">
    <location>
        <position position="52"/>
    </location>
</feature>
<dbReference type="SMART" id="SM00448">
    <property type="entry name" value="REC"/>
    <property type="match status" value="1"/>
</dbReference>
<evidence type="ECO:0000256" key="3">
    <source>
        <dbReference type="ARBA" id="ARBA00023163"/>
    </source>
</evidence>
<dbReference type="SUPFAM" id="SSF52172">
    <property type="entry name" value="CheY-like"/>
    <property type="match status" value="1"/>
</dbReference>
<evidence type="ECO:0000256" key="1">
    <source>
        <dbReference type="ARBA" id="ARBA00022553"/>
    </source>
</evidence>
<evidence type="ECO:0000256" key="4">
    <source>
        <dbReference type="PROSITE-ProRule" id="PRU00169"/>
    </source>
</evidence>
<sequence>MASVLLTDDVPVVRMTVRRFLERGQHTVQECGSAAEAEALLGARPFDILVTDLWMPGRDGLTLIGWVKAHKPGLPIIAITGGAPRAPQLFSMEEAARVGADRVLMKPVGMQELLGAVAALAPSAATE</sequence>
<dbReference type="PANTHER" id="PTHR44591">
    <property type="entry name" value="STRESS RESPONSE REGULATOR PROTEIN 1"/>
    <property type="match status" value="1"/>
</dbReference>
<dbReference type="Proteomes" id="UP000199048">
    <property type="component" value="Unassembled WGS sequence"/>
</dbReference>
<evidence type="ECO:0000259" key="5">
    <source>
        <dbReference type="PROSITE" id="PS50110"/>
    </source>
</evidence>
<dbReference type="CDD" id="cd00156">
    <property type="entry name" value="REC"/>
    <property type="match status" value="1"/>
</dbReference>
<dbReference type="InterPro" id="IPR050595">
    <property type="entry name" value="Bact_response_regulator"/>
</dbReference>
<dbReference type="PROSITE" id="PS50110">
    <property type="entry name" value="RESPONSE_REGULATORY"/>
    <property type="match status" value="1"/>
</dbReference>
<reference evidence="7" key="1">
    <citation type="submission" date="2016-10" db="EMBL/GenBank/DDBJ databases">
        <authorList>
            <person name="Varghese N."/>
            <person name="Submissions S."/>
        </authorList>
    </citation>
    <scope>NUCLEOTIDE SEQUENCE [LARGE SCALE GENOMIC DNA]</scope>
    <source>
        <strain evidence="7">BL36</strain>
    </source>
</reference>
<dbReference type="AlphaFoldDB" id="A0A1I4LA05"/>
<protein>
    <submittedName>
        <fullName evidence="6">Response regulator receiver domain-containing protein</fullName>
    </submittedName>
</protein>
<keyword evidence="2" id="KW-0805">Transcription regulation</keyword>
<accession>A0A1I4LA05</accession>
<proteinExistence type="predicted"/>
<name>A0A1I4LA05_9HYPH</name>
<dbReference type="InterPro" id="IPR001789">
    <property type="entry name" value="Sig_transdc_resp-reg_receiver"/>
</dbReference>
<gene>
    <name evidence="6" type="ORF">SAMN05192568_10139</name>
</gene>
<evidence type="ECO:0000313" key="7">
    <source>
        <dbReference type="Proteomes" id="UP000199048"/>
    </source>
</evidence>
<feature type="domain" description="Response regulatory" evidence="5">
    <location>
        <begin position="3"/>
        <end position="121"/>
    </location>
</feature>
<evidence type="ECO:0000256" key="2">
    <source>
        <dbReference type="ARBA" id="ARBA00023015"/>
    </source>
</evidence>
<keyword evidence="1 4" id="KW-0597">Phosphoprotein</keyword>
<evidence type="ECO:0000313" key="6">
    <source>
        <dbReference type="EMBL" id="SFL87761.1"/>
    </source>
</evidence>
<organism evidence="6 7">
    <name type="scientific">Methylobacterium pseudosasicola</name>
    <dbReference type="NCBI Taxonomy" id="582667"/>
    <lineage>
        <taxon>Bacteria</taxon>
        <taxon>Pseudomonadati</taxon>
        <taxon>Pseudomonadota</taxon>
        <taxon>Alphaproteobacteria</taxon>
        <taxon>Hyphomicrobiales</taxon>
        <taxon>Methylobacteriaceae</taxon>
        <taxon>Methylobacterium</taxon>
    </lineage>
</organism>
<dbReference type="GO" id="GO:0000160">
    <property type="term" value="P:phosphorelay signal transduction system"/>
    <property type="evidence" value="ECO:0007669"/>
    <property type="project" value="InterPro"/>
</dbReference>
<dbReference type="RefSeq" id="WP_092041499.1">
    <property type="nucleotide sequence ID" value="NZ_FOTK01000013.1"/>
</dbReference>
<dbReference type="PANTHER" id="PTHR44591:SF3">
    <property type="entry name" value="RESPONSE REGULATORY DOMAIN-CONTAINING PROTEIN"/>
    <property type="match status" value="1"/>
</dbReference>
<dbReference type="Gene3D" id="3.40.50.2300">
    <property type="match status" value="1"/>
</dbReference>